<name>A0A7S4JN85_9EUKA</name>
<dbReference type="SUPFAM" id="SSF51419">
    <property type="entry name" value="PLP-binding barrel"/>
    <property type="match status" value="1"/>
</dbReference>
<evidence type="ECO:0000256" key="2">
    <source>
        <dbReference type="ARBA" id="ARBA00022793"/>
    </source>
</evidence>
<dbReference type="InterPro" id="IPR009006">
    <property type="entry name" value="Ala_racemase/Decarboxylase_C"/>
</dbReference>
<evidence type="ECO:0000259" key="7">
    <source>
        <dbReference type="Pfam" id="PF00278"/>
    </source>
</evidence>
<protein>
    <recommendedName>
        <fullName evidence="10">Diaminopimelate decarboxylase</fullName>
    </recommendedName>
</protein>
<keyword evidence="3 5" id="KW-0663">Pyridoxal phosphate</keyword>
<dbReference type="Gene3D" id="3.20.20.10">
    <property type="entry name" value="Alanine racemase"/>
    <property type="match status" value="1"/>
</dbReference>
<dbReference type="Pfam" id="PF02784">
    <property type="entry name" value="Orn_Arg_deC_N"/>
    <property type="match status" value="1"/>
</dbReference>
<comment type="similarity">
    <text evidence="6">Belongs to the Orn/Lys/Arg decarboxylase class-II family.</text>
</comment>
<dbReference type="GO" id="GO:0008836">
    <property type="term" value="F:diaminopimelate decarboxylase activity"/>
    <property type="evidence" value="ECO:0007669"/>
    <property type="project" value="InterPro"/>
</dbReference>
<gene>
    <name evidence="9" type="ORF">NAES01612_LOCUS1371</name>
</gene>
<sequence>MSNGYIAPLQELKWLTNEQVRALGSSLPTPFFVYSEAELRQRIAEVKNFPVNEGEGFGLTARYAMKANPSLAVLKIMKEEGIQIDASSQWEVKRALRAGFTPQQIQWTAQELSTFLPDFIQQGVLFNACSLHQLENYGKHFPGSKISIRFNPGTGSGECLKRNVGGAHSSFGVWHTHIDQVKEVIEKYKLIVYGVHSHIGSGSDPEVWKEAAKVTLEMVKHFPDCVKVNLGGGYKVVRMQGEGEKPTEIQAVGLAVKELFYEFYKEFNRPLHLEVEPGSYYMTNSGSLIASINDVVNTGDEGFKFIKLNTGMDSLTRPALYGARHAIIVVPEKEDEQRQKQIEDIVIVGHCCETGDLFTQDPVGKIEKRRVVSPHIGDYVVLEGSGAYCSSMCTKNYNSFPELSEIMVMKDSKFRLVRKQQTLEQICQNECDELIE</sequence>
<reference evidence="9" key="1">
    <citation type="submission" date="2021-01" db="EMBL/GenBank/DDBJ databases">
        <authorList>
            <person name="Corre E."/>
            <person name="Pelletier E."/>
            <person name="Niang G."/>
            <person name="Scheremetjew M."/>
            <person name="Finn R."/>
            <person name="Kale V."/>
            <person name="Holt S."/>
            <person name="Cochrane G."/>
            <person name="Meng A."/>
            <person name="Brown T."/>
            <person name="Cohen L."/>
        </authorList>
    </citation>
    <scope>NUCLEOTIDE SEQUENCE</scope>
    <source>
        <strain evidence="9">SoJaBio B1-5/56/2</strain>
    </source>
</reference>
<dbReference type="GO" id="GO:0009089">
    <property type="term" value="P:lysine biosynthetic process via diaminopimelate"/>
    <property type="evidence" value="ECO:0007669"/>
    <property type="project" value="InterPro"/>
</dbReference>
<keyword evidence="2" id="KW-0210">Decarboxylase</keyword>
<dbReference type="InterPro" id="IPR000183">
    <property type="entry name" value="Orn/DAP/Arg_de-COase"/>
</dbReference>
<proteinExistence type="inferred from homology"/>
<feature type="active site" description="Proton donor" evidence="5">
    <location>
        <position position="352"/>
    </location>
</feature>
<evidence type="ECO:0000256" key="5">
    <source>
        <dbReference type="PIRSR" id="PIRSR600183-50"/>
    </source>
</evidence>
<dbReference type="Pfam" id="PF00278">
    <property type="entry name" value="Orn_DAP_Arg_deC"/>
    <property type="match status" value="1"/>
</dbReference>
<evidence type="ECO:0000256" key="6">
    <source>
        <dbReference type="RuleBase" id="RU003737"/>
    </source>
</evidence>
<feature type="domain" description="Orn/DAP/Arg decarboxylase 2 N-terminal" evidence="8">
    <location>
        <begin position="60"/>
        <end position="282"/>
    </location>
</feature>
<feature type="modified residue" description="N6-(pyridoxal phosphate)lysine" evidence="5">
    <location>
        <position position="66"/>
    </location>
</feature>
<dbReference type="PANTHER" id="PTHR43727:SF2">
    <property type="entry name" value="GROUP IV DECARBOXYLASE"/>
    <property type="match status" value="1"/>
</dbReference>
<dbReference type="InterPro" id="IPR029066">
    <property type="entry name" value="PLP-binding_barrel"/>
</dbReference>
<dbReference type="PRINTS" id="PR01179">
    <property type="entry name" value="ODADCRBXLASE"/>
</dbReference>
<accession>A0A7S4JN85</accession>
<evidence type="ECO:0000256" key="4">
    <source>
        <dbReference type="ARBA" id="ARBA00023239"/>
    </source>
</evidence>
<evidence type="ECO:0000313" key="9">
    <source>
        <dbReference type="EMBL" id="CAE2269024.1"/>
    </source>
</evidence>
<keyword evidence="4" id="KW-0456">Lyase</keyword>
<dbReference type="PANTHER" id="PTHR43727">
    <property type="entry name" value="DIAMINOPIMELATE DECARBOXYLASE"/>
    <property type="match status" value="1"/>
</dbReference>
<evidence type="ECO:0008006" key="10">
    <source>
        <dbReference type="Google" id="ProtNLM"/>
    </source>
</evidence>
<evidence type="ECO:0000256" key="1">
    <source>
        <dbReference type="ARBA" id="ARBA00001933"/>
    </source>
</evidence>
<comment type="cofactor">
    <cofactor evidence="1 5">
        <name>pyridoxal 5'-phosphate</name>
        <dbReference type="ChEBI" id="CHEBI:597326"/>
    </cofactor>
</comment>
<dbReference type="InterPro" id="IPR022653">
    <property type="entry name" value="De-COase2_pyr-phos_BS"/>
</dbReference>
<dbReference type="PRINTS" id="PR01181">
    <property type="entry name" value="DAPDCRBXLASE"/>
</dbReference>
<evidence type="ECO:0000256" key="3">
    <source>
        <dbReference type="ARBA" id="ARBA00022898"/>
    </source>
</evidence>
<dbReference type="AlphaFoldDB" id="A0A7S4JN85"/>
<dbReference type="Gene3D" id="2.40.37.10">
    <property type="entry name" value="Lyase, Ornithine Decarboxylase, Chain A, domain 1"/>
    <property type="match status" value="1"/>
</dbReference>
<dbReference type="InterPro" id="IPR002986">
    <property type="entry name" value="DAP_deCOOHase_LysA"/>
</dbReference>
<organism evidence="9">
    <name type="scientific">Paramoeba aestuarina</name>
    <dbReference type="NCBI Taxonomy" id="180227"/>
    <lineage>
        <taxon>Eukaryota</taxon>
        <taxon>Amoebozoa</taxon>
        <taxon>Discosea</taxon>
        <taxon>Flabellinia</taxon>
        <taxon>Dactylopodida</taxon>
        <taxon>Paramoebidae</taxon>
        <taxon>Paramoeba</taxon>
    </lineage>
</organism>
<dbReference type="CDD" id="cd06828">
    <property type="entry name" value="PLPDE_III_DapDC"/>
    <property type="match status" value="1"/>
</dbReference>
<evidence type="ECO:0000259" key="8">
    <source>
        <dbReference type="Pfam" id="PF02784"/>
    </source>
</evidence>
<dbReference type="SUPFAM" id="SSF50621">
    <property type="entry name" value="Alanine racemase C-terminal domain-like"/>
    <property type="match status" value="1"/>
</dbReference>
<dbReference type="EMBL" id="HBKR01002119">
    <property type="protein sequence ID" value="CAE2269024.1"/>
    <property type="molecule type" value="Transcribed_RNA"/>
</dbReference>
<dbReference type="InterPro" id="IPR022644">
    <property type="entry name" value="De-COase2_N"/>
</dbReference>
<feature type="domain" description="Orn/DAP/Arg decarboxylase 2 C-terminal" evidence="7">
    <location>
        <begin position="32"/>
        <end position="386"/>
    </location>
</feature>
<dbReference type="InterPro" id="IPR022643">
    <property type="entry name" value="De-COase2_C"/>
</dbReference>
<dbReference type="PROSITE" id="PS00878">
    <property type="entry name" value="ODR_DC_2_1"/>
    <property type="match status" value="1"/>
</dbReference>